<evidence type="ECO:0008006" key="4">
    <source>
        <dbReference type="Google" id="ProtNLM"/>
    </source>
</evidence>
<gene>
    <name evidence="2" type="ORF">CR203_22190</name>
</gene>
<sequence length="226" mass="26200">MVNLYNNITIRRITLMESTGVVGGIYKVCEWIMKLAYINILWGLFSLLGLVIFGFFPATVAMFTLIRKLLSNEDVPTFRTFWTTYKKEFKKSNSLGLVLVIIGFIFYIDLEFLRQSTGFLHLLYIPFLIMSLVYILIVLYIFPVYVHYDLKLLQVIKNAFFIMLLYPIYTIIAILISLVALYLMIKIPSLIVLFSGSIFSLIIMSCANLSFNKNDEKLQKSVQKVY</sequence>
<dbReference type="AlphaFoldDB" id="A0A3A9JW89"/>
<evidence type="ECO:0000313" key="2">
    <source>
        <dbReference type="EMBL" id="RKL65174.1"/>
    </source>
</evidence>
<feature type="transmembrane region" description="Helical" evidence="1">
    <location>
        <begin position="160"/>
        <end position="185"/>
    </location>
</feature>
<evidence type="ECO:0000313" key="3">
    <source>
        <dbReference type="Proteomes" id="UP000281498"/>
    </source>
</evidence>
<feature type="transmembrane region" description="Helical" evidence="1">
    <location>
        <begin position="94"/>
        <end position="110"/>
    </location>
</feature>
<feature type="transmembrane region" description="Helical" evidence="1">
    <location>
        <begin position="122"/>
        <end position="148"/>
    </location>
</feature>
<organism evidence="2 3">
    <name type="scientific">Salipaludibacillus neizhouensis</name>
    <dbReference type="NCBI Taxonomy" id="885475"/>
    <lineage>
        <taxon>Bacteria</taxon>
        <taxon>Bacillati</taxon>
        <taxon>Bacillota</taxon>
        <taxon>Bacilli</taxon>
        <taxon>Bacillales</taxon>
        <taxon>Bacillaceae</taxon>
    </lineage>
</organism>
<name>A0A3A9JW89_9BACI</name>
<comment type="caution">
    <text evidence="2">The sequence shown here is derived from an EMBL/GenBank/DDBJ whole genome shotgun (WGS) entry which is preliminary data.</text>
</comment>
<keyword evidence="1" id="KW-0812">Transmembrane</keyword>
<dbReference type="EMBL" id="PDOE01000021">
    <property type="protein sequence ID" value="RKL65174.1"/>
    <property type="molecule type" value="Genomic_DNA"/>
</dbReference>
<protein>
    <recommendedName>
        <fullName evidence="4">DUF624 domain-containing protein</fullName>
    </recommendedName>
</protein>
<feature type="transmembrane region" description="Helical" evidence="1">
    <location>
        <begin position="40"/>
        <end position="66"/>
    </location>
</feature>
<keyword evidence="3" id="KW-1185">Reference proteome</keyword>
<proteinExistence type="predicted"/>
<dbReference type="InterPro" id="IPR006938">
    <property type="entry name" value="DUF624"/>
</dbReference>
<accession>A0A3A9JW89</accession>
<keyword evidence="1" id="KW-0472">Membrane</keyword>
<evidence type="ECO:0000256" key="1">
    <source>
        <dbReference type="SAM" id="Phobius"/>
    </source>
</evidence>
<dbReference type="OrthoDB" id="2182676at2"/>
<keyword evidence="1" id="KW-1133">Transmembrane helix</keyword>
<dbReference type="Proteomes" id="UP000281498">
    <property type="component" value="Unassembled WGS sequence"/>
</dbReference>
<reference evidence="2 3" key="1">
    <citation type="submission" date="2017-10" db="EMBL/GenBank/DDBJ databases">
        <title>Bacillus sp. nov., a halophilic bacterium isolated from a Keqin Lake.</title>
        <authorList>
            <person name="Wang H."/>
        </authorList>
    </citation>
    <scope>NUCLEOTIDE SEQUENCE [LARGE SCALE GENOMIC DNA]</scope>
    <source>
        <strain evidence="2 3">KCTC 13187</strain>
    </source>
</reference>
<dbReference type="Pfam" id="PF04854">
    <property type="entry name" value="DUF624"/>
    <property type="match status" value="1"/>
</dbReference>
<feature type="transmembrane region" description="Helical" evidence="1">
    <location>
        <begin position="191"/>
        <end position="211"/>
    </location>
</feature>